<accession>A0AB38BJW8</accession>
<comment type="caution">
    <text evidence="2">The sequence shown here is derived from an EMBL/GenBank/DDBJ whole genome shotgun (WGS) entry which is preliminary data.</text>
</comment>
<evidence type="ECO:0000313" key="4">
    <source>
        <dbReference type="Proteomes" id="UP000199686"/>
    </source>
</evidence>
<keyword evidence="3" id="KW-1185">Reference proteome</keyword>
<gene>
    <name evidence="2" type="ORF">SAMN04488507_103621</name>
    <name evidence="1" type="ORF">TFLO_2613</name>
</gene>
<evidence type="ECO:0008006" key="5">
    <source>
        <dbReference type="Google" id="ProtNLM"/>
    </source>
</evidence>
<protein>
    <recommendedName>
        <fullName evidence="5">Transposase</fullName>
    </recommendedName>
</protein>
<name>A0AB38BJW8_9LACT</name>
<dbReference type="Proteomes" id="UP000195947">
    <property type="component" value="Unassembled WGS sequence"/>
</dbReference>
<reference evidence="2 4" key="2">
    <citation type="submission" date="2016-10" db="EMBL/GenBank/DDBJ databases">
        <authorList>
            <person name="Varghese N."/>
            <person name="Submissions S."/>
        </authorList>
    </citation>
    <scope>NUCLEOTIDE SEQUENCE [LARGE SCALE GENOMIC DNA]</scope>
    <source>
        <strain evidence="2 4">DSM 2094</strain>
    </source>
</reference>
<sequence length="70" mass="8535">MRKAIEFRVIIRSVNQLSHLKNLSNLLIYQWILNFQYQKCRMYSKQKISFAYDTHMHIINEVIFLSRMAV</sequence>
<proteinExistence type="predicted"/>
<dbReference type="AlphaFoldDB" id="A0AB38BJW8"/>
<dbReference type="Proteomes" id="UP000199686">
    <property type="component" value="Unassembled WGS sequence"/>
</dbReference>
<evidence type="ECO:0000313" key="2">
    <source>
        <dbReference type="EMBL" id="SFI01740.1"/>
    </source>
</evidence>
<reference evidence="1 3" key="1">
    <citation type="submission" date="2016-02" db="EMBL/GenBank/DDBJ databases">
        <authorList>
            <person name="Strepis N."/>
        </authorList>
    </citation>
    <scope>NUCLEOTIDE SEQUENCE [LARGE SCALE GENOMIC DNA]</scope>
    <source>
        <strain evidence="1">Trichococcus flocculiformis</strain>
    </source>
</reference>
<dbReference type="EMBL" id="FJMZ01000040">
    <property type="protein sequence ID" value="CZR01135.1"/>
    <property type="molecule type" value="Genomic_DNA"/>
</dbReference>
<dbReference type="EMBL" id="FOQC01000036">
    <property type="protein sequence ID" value="SFI01740.1"/>
    <property type="molecule type" value="Genomic_DNA"/>
</dbReference>
<evidence type="ECO:0000313" key="1">
    <source>
        <dbReference type="EMBL" id="CZR01135.1"/>
    </source>
</evidence>
<evidence type="ECO:0000313" key="3">
    <source>
        <dbReference type="Proteomes" id="UP000195947"/>
    </source>
</evidence>
<organism evidence="2 4">
    <name type="scientific">Trichococcus flocculiformis</name>
    <dbReference type="NCBI Taxonomy" id="82803"/>
    <lineage>
        <taxon>Bacteria</taxon>
        <taxon>Bacillati</taxon>
        <taxon>Bacillota</taxon>
        <taxon>Bacilli</taxon>
        <taxon>Lactobacillales</taxon>
        <taxon>Carnobacteriaceae</taxon>
        <taxon>Trichococcus</taxon>
    </lineage>
</organism>